<dbReference type="InterPro" id="IPR003749">
    <property type="entry name" value="ThiS/MoaD-like"/>
</dbReference>
<dbReference type="Pfam" id="PF02597">
    <property type="entry name" value="ThiS"/>
    <property type="match status" value="1"/>
</dbReference>
<evidence type="ECO:0000313" key="1">
    <source>
        <dbReference type="EMBL" id="QDT35869.1"/>
    </source>
</evidence>
<protein>
    <submittedName>
        <fullName evidence="1">ThiS family protein</fullName>
    </submittedName>
</protein>
<dbReference type="AlphaFoldDB" id="A0A517QW28"/>
<dbReference type="InterPro" id="IPR016155">
    <property type="entry name" value="Mopterin_synth/thiamin_S_b"/>
</dbReference>
<keyword evidence="2" id="KW-1185">Reference proteome</keyword>
<organism evidence="1 2">
    <name type="scientific">Stratiformator vulcanicus</name>
    <dbReference type="NCBI Taxonomy" id="2527980"/>
    <lineage>
        <taxon>Bacteria</taxon>
        <taxon>Pseudomonadati</taxon>
        <taxon>Planctomycetota</taxon>
        <taxon>Planctomycetia</taxon>
        <taxon>Planctomycetales</taxon>
        <taxon>Planctomycetaceae</taxon>
        <taxon>Stratiformator</taxon>
    </lineage>
</organism>
<sequence>MTCDTSSTLTVLVFGPQARMVKGETLIVPHQGLPTTAGSILTNIGEHFPPLRPSLSRSKLAVNHEIADADTIIDGSEELALIGLVSGG</sequence>
<dbReference type="RefSeq" id="WP_145362133.1">
    <property type="nucleotide sequence ID" value="NZ_CP036268.1"/>
</dbReference>
<reference evidence="1 2" key="1">
    <citation type="submission" date="2019-02" db="EMBL/GenBank/DDBJ databases">
        <title>Deep-cultivation of Planctomycetes and their phenomic and genomic characterization uncovers novel biology.</title>
        <authorList>
            <person name="Wiegand S."/>
            <person name="Jogler M."/>
            <person name="Boedeker C."/>
            <person name="Pinto D."/>
            <person name="Vollmers J."/>
            <person name="Rivas-Marin E."/>
            <person name="Kohn T."/>
            <person name="Peeters S.H."/>
            <person name="Heuer A."/>
            <person name="Rast P."/>
            <person name="Oberbeckmann S."/>
            <person name="Bunk B."/>
            <person name="Jeske O."/>
            <person name="Meyerdierks A."/>
            <person name="Storesund J.E."/>
            <person name="Kallscheuer N."/>
            <person name="Luecker S."/>
            <person name="Lage O.M."/>
            <person name="Pohl T."/>
            <person name="Merkel B.J."/>
            <person name="Hornburger P."/>
            <person name="Mueller R.-W."/>
            <person name="Bruemmer F."/>
            <person name="Labrenz M."/>
            <person name="Spormann A.M."/>
            <person name="Op den Camp H."/>
            <person name="Overmann J."/>
            <person name="Amann R."/>
            <person name="Jetten M.S.M."/>
            <person name="Mascher T."/>
            <person name="Medema M.H."/>
            <person name="Devos D.P."/>
            <person name="Kaster A.-K."/>
            <person name="Ovreas L."/>
            <person name="Rohde M."/>
            <person name="Galperin M.Y."/>
            <person name="Jogler C."/>
        </authorList>
    </citation>
    <scope>NUCLEOTIDE SEQUENCE [LARGE SCALE GENOMIC DNA]</scope>
    <source>
        <strain evidence="1 2">Pan189</strain>
    </source>
</reference>
<accession>A0A517QW28</accession>
<gene>
    <name evidence="1" type="ORF">Pan189_02220</name>
</gene>
<dbReference type="Gene3D" id="3.10.20.30">
    <property type="match status" value="1"/>
</dbReference>
<dbReference type="EMBL" id="CP036268">
    <property type="protein sequence ID" value="QDT35869.1"/>
    <property type="molecule type" value="Genomic_DNA"/>
</dbReference>
<proteinExistence type="predicted"/>
<dbReference type="SUPFAM" id="SSF54285">
    <property type="entry name" value="MoaD/ThiS"/>
    <property type="match status" value="1"/>
</dbReference>
<evidence type="ECO:0000313" key="2">
    <source>
        <dbReference type="Proteomes" id="UP000317318"/>
    </source>
</evidence>
<dbReference type="InterPro" id="IPR012675">
    <property type="entry name" value="Beta-grasp_dom_sf"/>
</dbReference>
<dbReference type="Proteomes" id="UP000317318">
    <property type="component" value="Chromosome"/>
</dbReference>
<dbReference type="KEGG" id="svp:Pan189_02220"/>
<name>A0A517QW28_9PLAN</name>